<evidence type="ECO:0000313" key="1">
    <source>
        <dbReference type="EMBL" id="SMO92100.1"/>
    </source>
</evidence>
<sequence length="163" mass="18583">MTKKVEQQSTGTTPDHLRNEAVTKAFEKISEESLHLLKVFESAQYRTVATVDHLGNDRYPNLVRESISYFWNLTLSKNKTGNLVIYFSYDTEAISKFGTMIYNQTLRTIFATTSAATANVNIEDSVRINSVTKNVKDFFFKRIMDGENESVSIKAVEHVTQQK</sequence>
<dbReference type="EMBL" id="FXTN01000010">
    <property type="protein sequence ID" value="SMO92100.1"/>
    <property type="molecule type" value="Genomic_DNA"/>
</dbReference>
<accession>A0A521F9D2</accession>
<name>A0A521F9D2_9SPHI</name>
<reference evidence="1 2" key="1">
    <citation type="submission" date="2017-05" db="EMBL/GenBank/DDBJ databases">
        <authorList>
            <person name="Varghese N."/>
            <person name="Submissions S."/>
        </authorList>
    </citation>
    <scope>NUCLEOTIDE SEQUENCE [LARGE SCALE GENOMIC DNA]</scope>
    <source>
        <strain evidence="1 2">DSM 19036</strain>
    </source>
</reference>
<evidence type="ECO:0000313" key="2">
    <source>
        <dbReference type="Proteomes" id="UP000320300"/>
    </source>
</evidence>
<proteinExistence type="predicted"/>
<dbReference type="RefSeq" id="WP_142529963.1">
    <property type="nucleotide sequence ID" value="NZ_CBCSJO010000010.1"/>
</dbReference>
<dbReference type="AlphaFoldDB" id="A0A521F9D2"/>
<protein>
    <submittedName>
        <fullName evidence="1">Uncharacterized protein</fullName>
    </submittedName>
</protein>
<dbReference type="Proteomes" id="UP000320300">
    <property type="component" value="Unassembled WGS sequence"/>
</dbReference>
<organism evidence="1 2">
    <name type="scientific">Pedobacter westerhofensis</name>
    <dbReference type="NCBI Taxonomy" id="425512"/>
    <lineage>
        <taxon>Bacteria</taxon>
        <taxon>Pseudomonadati</taxon>
        <taxon>Bacteroidota</taxon>
        <taxon>Sphingobacteriia</taxon>
        <taxon>Sphingobacteriales</taxon>
        <taxon>Sphingobacteriaceae</taxon>
        <taxon>Pedobacter</taxon>
    </lineage>
</organism>
<keyword evidence="2" id="KW-1185">Reference proteome</keyword>
<gene>
    <name evidence="1" type="ORF">SAMN06265348_110263</name>
</gene>
<dbReference type="OrthoDB" id="768909at2"/>